<dbReference type="EMBL" id="CP030239">
    <property type="protein sequence ID" value="AWX93978.1"/>
    <property type="molecule type" value="Genomic_DNA"/>
</dbReference>
<gene>
    <name evidence="1" type="ORF">DPM13_16240</name>
</gene>
<organism evidence="1 2">
    <name type="scientific">Paracoccus mutanolyticus</name>
    <dbReference type="NCBI Taxonomy" id="1499308"/>
    <lineage>
        <taxon>Bacteria</taxon>
        <taxon>Pseudomonadati</taxon>
        <taxon>Pseudomonadota</taxon>
        <taxon>Alphaproteobacteria</taxon>
        <taxon>Rhodobacterales</taxon>
        <taxon>Paracoccaceae</taxon>
        <taxon>Paracoccus</taxon>
    </lineage>
</organism>
<reference evidence="1 2" key="1">
    <citation type="submission" date="2018-06" db="EMBL/GenBank/DDBJ databases">
        <title>Complete genome sequence of Paracoccus mutanolyticus strain RSP-02 isolated from cellulosic waste.</title>
        <authorList>
            <person name="Amrutha R.N."/>
            <person name="Shrivastav A."/>
            <person name="Buddana S.K."/>
            <person name="Deshpande U."/>
            <person name="Prakasham R.S."/>
        </authorList>
    </citation>
    <scope>NUCLEOTIDE SEQUENCE [LARGE SCALE GENOMIC DNA]</scope>
    <source>
        <strain evidence="1 2">RSP-02</strain>
    </source>
</reference>
<evidence type="ECO:0000313" key="1">
    <source>
        <dbReference type="EMBL" id="AWX93978.1"/>
    </source>
</evidence>
<name>A0ABM6WTH0_9RHOB</name>
<proteinExistence type="predicted"/>
<keyword evidence="2" id="KW-1185">Reference proteome</keyword>
<protein>
    <submittedName>
        <fullName evidence="1">Uncharacterized protein</fullName>
    </submittedName>
</protein>
<sequence length="81" mass="8838">MVAKARLRSSAASRTIARLWPRTPWPATVACTVKEGTRTLDQNADGTPKWRMAPSPHGAYWSEGTKIGYQDVGSWTLAAGH</sequence>
<evidence type="ECO:0000313" key="2">
    <source>
        <dbReference type="Proteomes" id="UP000249922"/>
    </source>
</evidence>
<dbReference type="Proteomes" id="UP000249922">
    <property type="component" value="Chromosome"/>
</dbReference>
<accession>A0ABM6WTH0</accession>